<dbReference type="EMBL" id="BPQG01000056">
    <property type="protein sequence ID" value="GJD45850.1"/>
    <property type="molecule type" value="Genomic_DNA"/>
</dbReference>
<proteinExistence type="predicted"/>
<evidence type="ECO:0000313" key="3">
    <source>
        <dbReference type="Proteomes" id="UP001055117"/>
    </source>
</evidence>
<keyword evidence="3" id="KW-1185">Reference proteome</keyword>
<name>A0ABQ4QM09_9HYPH</name>
<organism evidence="2 3">
    <name type="scientific">Methylobacterium cerastii</name>
    <dbReference type="NCBI Taxonomy" id="932741"/>
    <lineage>
        <taxon>Bacteria</taxon>
        <taxon>Pseudomonadati</taxon>
        <taxon>Pseudomonadota</taxon>
        <taxon>Alphaproteobacteria</taxon>
        <taxon>Hyphomicrobiales</taxon>
        <taxon>Methylobacteriaceae</taxon>
        <taxon>Methylobacterium</taxon>
    </lineage>
</organism>
<accession>A0ABQ4QM09</accession>
<gene>
    <name evidence="2" type="ORF">AFCDBAGC_3727</name>
</gene>
<sequence length="74" mass="8161">MERAVDEMEQAYLEAADGDARDALRRALGDALQELATMSGQVSRGYVRASRPADLARKLGRERRDRDAARAAGR</sequence>
<protein>
    <submittedName>
        <fullName evidence="2">Uncharacterized protein</fullName>
    </submittedName>
</protein>
<feature type="region of interest" description="Disordered" evidence="1">
    <location>
        <begin position="55"/>
        <end position="74"/>
    </location>
</feature>
<dbReference type="Proteomes" id="UP001055117">
    <property type="component" value="Unassembled WGS sequence"/>
</dbReference>
<comment type="caution">
    <text evidence="2">The sequence shown here is derived from an EMBL/GenBank/DDBJ whole genome shotgun (WGS) entry which is preliminary data.</text>
</comment>
<evidence type="ECO:0000313" key="2">
    <source>
        <dbReference type="EMBL" id="GJD45850.1"/>
    </source>
</evidence>
<reference evidence="2 3" key="1">
    <citation type="journal article" date="2021" name="Front. Microbiol.">
        <title>Comprehensive Comparative Genomics and Phenotyping of Methylobacterium Species.</title>
        <authorList>
            <person name="Alessa O."/>
            <person name="Ogura Y."/>
            <person name="Fujitani Y."/>
            <person name="Takami H."/>
            <person name="Hayashi T."/>
            <person name="Sahin N."/>
            <person name="Tani A."/>
        </authorList>
    </citation>
    <scope>NUCLEOTIDE SEQUENCE [LARGE SCALE GENOMIC DNA]</scope>
    <source>
        <strain evidence="2 3">DSM 23679</strain>
    </source>
</reference>
<evidence type="ECO:0000256" key="1">
    <source>
        <dbReference type="SAM" id="MobiDB-lite"/>
    </source>
</evidence>